<evidence type="ECO:0000256" key="3">
    <source>
        <dbReference type="ARBA" id="ARBA00004370"/>
    </source>
</evidence>
<evidence type="ECO:0000256" key="5">
    <source>
        <dbReference type="ARBA" id="ARBA00020076"/>
    </source>
</evidence>
<feature type="transmembrane region" description="Helical" evidence="13">
    <location>
        <begin position="28"/>
        <end position="53"/>
    </location>
</feature>
<name>A0A918KJI8_9PROT</name>
<dbReference type="AlphaFoldDB" id="A0A918KJI8"/>
<evidence type="ECO:0000256" key="7">
    <source>
        <dbReference type="ARBA" id="ARBA00022692"/>
    </source>
</evidence>
<dbReference type="GO" id="GO:0009055">
    <property type="term" value="F:electron transfer activity"/>
    <property type="evidence" value="ECO:0007669"/>
    <property type="project" value="InterPro"/>
</dbReference>
<dbReference type="Gene3D" id="1.20.1300.10">
    <property type="entry name" value="Fumarate reductase/succinate dehydrogenase, transmembrane subunit"/>
    <property type="match status" value="1"/>
</dbReference>
<dbReference type="RefSeq" id="WP_189582899.1">
    <property type="nucleotide sequence ID" value="NZ_BMYV01000001.1"/>
</dbReference>
<evidence type="ECO:0000256" key="8">
    <source>
        <dbReference type="ARBA" id="ARBA00022723"/>
    </source>
</evidence>
<evidence type="ECO:0000313" key="14">
    <source>
        <dbReference type="EMBL" id="GGX64106.1"/>
    </source>
</evidence>
<dbReference type="InterPro" id="IPR000701">
    <property type="entry name" value="SuccDH_FuR_B_TM-su"/>
</dbReference>
<gene>
    <name evidence="14" type="primary">sdhC</name>
    <name evidence="14" type="ORF">GCM10011309_12700</name>
</gene>
<dbReference type="InterPro" id="IPR034804">
    <property type="entry name" value="SQR/QFR_C/D"/>
</dbReference>
<evidence type="ECO:0000313" key="15">
    <source>
        <dbReference type="Proteomes" id="UP000600865"/>
    </source>
</evidence>
<keyword evidence="7 13" id="KW-0812">Transmembrane</keyword>
<proteinExistence type="inferred from homology"/>
<dbReference type="GO" id="GO:0016020">
    <property type="term" value="C:membrane"/>
    <property type="evidence" value="ECO:0007669"/>
    <property type="project" value="UniProtKB-SubCell"/>
</dbReference>
<keyword evidence="6" id="KW-0349">Heme</keyword>
<evidence type="ECO:0000256" key="10">
    <source>
        <dbReference type="ARBA" id="ARBA00023004"/>
    </source>
</evidence>
<comment type="similarity">
    <text evidence="4">Belongs to the cytochrome b560 family.</text>
</comment>
<comment type="function">
    <text evidence="2">Membrane-anchoring subunit of succinate dehydrogenase (SDH).</text>
</comment>
<evidence type="ECO:0000256" key="6">
    <source>
        <dbReference type="ARBA" id="ARBA00022617"/>
    </source>
</evidence>
<sequence>MSSEWNDKRPMAPHLQVWRWHGAMLSSILHRASAIICYVALFLVAIGILVLALTGSLPLAGLVFSPLGAIGLFVFLFAFVFMAVAQLRHAIWNRGAMFDPEKNNVLSFAMVGFALGVSFVATLLISGVFS</sequence>
<evidence type="ECO:0000256" key="1">
    <source>
        <dbReference type="ARBA" id="ARBA00001971"/>
    </source>
</evidence>
<comment type="caution">
    <text evidence="14">The sequence shown here is derived from an EMBL/GenBank/DDBJ whole genome shotgun (WGS) entry which is preliminary data.</text>
</comment>
<organism evidence="14 15">
    <name type="scientific">Litorimonas cladophorae</name>
    <dbReference type="NCBI Taxonomy" id="1220491"/>
    <lineage>
        <taxon>Bacteria</taxon>
        <taxon>Pseudomonadati</taxon>
        <taxon>Pseudomonadota</taxon>
        <taxon>Alphaproteobacteria</taxon>
        <taxon>Maricaulales</taxon>
        <taxon>Robiginitomaculaceae</taxon>
    </lineage>
</organism>
<feature type="transmembrane region" description="Helical" evidence="13">
    <location>
        <begin position="105"/>
        <end position="129"/>
    </location>
</feature>
<dbReference type="GO" id="GO:0046872">
    <property type="term" value="F:metal ion binding"/>
    <property type="evidence" value="ECO:0007669"/>
    <property type="project" value="UniProtKB-KW"/>
</dbReference>
<keyword evidence="8" id="KW-0479">Metal-binding</keyword>
<reference evidence="14 15" key="1">
    <citation type="journal article" date="2014" name="Int. J. Syst. Evol. Microbiol.">
        <title>Complete genome sequence of Corynebacterium casei LMG S-19264T (=DSM 44701T), isolated from a smear-ripened cheese.</title>
        <authorList>
            <consortium name="US DOE Joint Genome Institute (JGI-PGF)"/>
            <person name="Walter F."/>
            <person name="Albersmeier A."/>
            <person name="Kalinowski J."/>
            <person name="Ruckert C."/>
        </authorList>
    </citation>
    <scope>NUCLEOTIDE SEQUENCE [LARGE SCALE GENOMIC DNA]</scope>
    <source>
        <strain evidence="14 15">KCTC 23968</strain>
    </source>
</reference>
<evidence type="ECO:0000256" key="9">
    <source>
        <dbReference type="ARBA" id="ARBA00022989"/>
    </source>
</evidence>
<dbReference type="PANTHER" id="PTHR10978:SF5">
    <property type="entry name" value="SUCCINATE DEHYDROGENASE CYTOCHROME B560 SUBUNIT, MITOCHONDRIAL"/>
    <property type="match status" value="1"/>
</dbReference>
<accession>A0A918KJI8</accession>
<evidence type="ECO:0000256" key="12">
    <source>
        <dbReference type="ARBA" id="ARBA00025912"/>
    </source>
</evidence>
<comment type="cofactor">
    <cofactor evidence="1">
        <name>heme</name>
        <dbReference type="ChEBI" id="CHEBI:30413"/>
    </cofactor>
</comment>
<dbReference type="EMBL" id="BMYV01000001">
    <property type="protein sequence ID" value="GGX64106.1"/>
    <property type="molecule type" value="Genomic_DNA"/>
</dbReference>
<evidence type="ECO:0000256" key="13">
    <source>
        <dbReference type="SAM" id="Phobius"/>
    </source>
</evidence>
<keyword evidence="15" id="KW-1185">Reference proteome</keyword>
<comment type="subcellular location">
    <subcellularLocation>
        <location evidence="3">Membrane</location>
    </subcellularLocation>
</comment>
<evidence type="ECO:0000256" key="4">
    <source>
        <dbReference type="ARBA" id="ARBA00007244"/>
    </source>
</evidence>
<dbReference type="NCBIfam" id="TIGR02970">
    <property type="entry name" value="succ_dehyd_cytB"/>
    <property type="match status" value="1"/>
</dbReference>
<dbReference type="Proteomes" id="UP000600865">
    <property type="component" value="Unassembled WGS sequence"/>
</dbReference>
<protein>
    <recommendedName>
        <fullName evidence="5">Succinate dehydrogenase cytochrome b556 subunit</fullName>
    </recommendedName>
</protein>
<dbReference type="PIRSF" id="PIRSF000178">
    <property type="entry name" value="SDH_cyt_b560"/>
    <property type="match status" value="1"/>
</dbReference>
<dbReference type="PANTHER" id="PTHR10978">
    <property type="entry name" value="SUCCINATE DEHYDROGENASE CYTOCHROME B560 SUBUNIT"/>
    <property type="match status" value="1"/>
</dbReference>
<dbReference type="SUPFAM" id="SSF81343">
    <property type="entry name" value="Fumarate reductase respiratory complex transmembrane subunits"/>
    <property type="match status" value="1"/>
</dbReference>
<keyword evidence="9 13" id="KW-1133">Transmembrane helix</keyword>
<evidence type="ECO:0000256" key="11">
    <source>
        <dbReference type="ARBA" id="ARBA00023136"/>
    </source>
</evidence>
<dbReference type="Pfam" id="PF01127">
    <property type="entry name" value="Sdh_cyt"/>
    <property type="match status" value="1"/>
</dbReference>
<comment type="subunit">
    <text evidence="12">Part of an enzyme complex containing four subunits: a flavoprotein, an iron-sulfur protein, plus two membrane-anchoring proteins, SdhC and SdhD. The complex can form homotrimers.</text>
</comment>
<keyword evidence="10" id="KW-0408">Iron</keyword>
<dbReference type="InterPro" id="IPR014314">
    <property type="entry name" value="Succ_DH_cytb556"/>
</dbReference>
<evidence type="ECO:0000256" key="2">
    <source>
        <dbReference type="ARBA" id="ARBA00004050"/>
    </source>
</evidence>
<dbReference type="GO" id="GO:0006099">
    <property type="term" value="P:tricarboxylic acid cycle"/>
    <property type="evidence" value="ECO:0007669"/>
    <property type="project" value="InterPro"/>
</dbReference>
<feature type="transmembrane region" description="Helical" evidence="13">
    <location>
        <begin position="59"/>
        <end position="84"/>
    </location>
</feature>
<keyword evidence="11 13" id="KW-0472">Membrane</keyword>